<dbReference type="GO" id="GO:0043812">
    <property type="term" value="F:phosphatidylinositol-4-phosphate phosphatase activity"/>
    <property type="evidence" value="ECO:0007669"/>
    <property type="project" value="TreeGrafter"/>
</dbReference>
<accession>A0AAD5U3P8</accession>
<dbReference type="EMBL" id="JADGJW010000309">
    <property type="protein sequence ID" value="KAJ3220303.1"/>
    <property type="molecule type" value="Genomic_DNA"/>
</dbReference>
<protein>
    <submittedName>
        <fullName evidence="2">Phosphatidylinositide phosphatase SAC1</fullName>
    </submittedName>
</protein>
<dbReference type="GO" id="GO:0005783">
    <property type="term" value="C:endoplasmic reticulum"/>
    <property type="evidence" value="ECO:0007669"/>
    <property type="project" value="TreeGrafter"/>
</dbReference>
<gene>
    <name evidence="2" type="primary">SACM1L</name>
    <name evidence="2" type="ORF">HK099_004404</name>
</gene>
<dbReference type="PANTHER" id="PTHR45662:SF2">
    <property type="entry name" value="PHOSPHATIDYLINOSITOL-3-PHOSPHATASE SAC1"/>
    <property type="match status" value="1"/>
</dbReference>
<dbReference type="PANTHER" id="PTHR45662">
    <property type="entry name" value="PHOSPHATIDYLINOSITIDE PHOSPHATASE SAC1"/>
    <property type="match status" value="1"/>
</dbReference>
<evidence type="ECO:0000313" key="2">
    <source>
        <dbReference type="EMBL" id="KAJ3220303.1"/>
    </source>
</evidence>
<proteinExistence type="predicted"/>
<dbReference type="Pfam" id="PF02383">
    <property type="entry name" value="Syja_N"/>
    <property type="match status" value="1"/>
</dbReference>
<name>A0AAD5U3P8_9FUNG</name>
<evidence type="ECO:0000313" key="3">
    <source>
        <dbReference type="Proteomes" id="UP001211065"/>
    </source>
</evidence>
<dbReference type="InterPro" id="IPR002013">
    <property type="entry name" value="SAC_dom"/>
</dbReference>
<dbReference type="AlphaFoldDB" id="A0AAD5U3P8"/>
<sequence length="539" mass="61771">MVHETLRLYVSSETFTLEPAYADPNVIHETIVINRENGGLKRNAPPSSTLAQEEVLTTFGLMGIIKLNAGDHIIVITDRKKVGNFAGNDVYRITGTKVIPVPKSRLHLSERQVQDDDRYLSLLEDMLSKDYFYVSYTMDLTNTLQRTFSPQDVNAGKRHWERADDRFFWNKNLQIKLIDITTHNKDQDMSNFILPVICGFVSIKQIILNNKRFTFSIVTRRSRFRAGTRFNVRGIDDAGNVANFVETEQLVYFPEKNQKVSYLQTRGSMPLYWRQIPNIRYTPRLEIDLNPNSATSFRKHFAEQITHYGNQIVVNLINKKGYEMGLGDEFQKHILTMNDARVKYIHFDFHQQCKNMRWDRISLLLDEIGPDLEAQGYCHVNENNLLVRVQNSVVRTNCMDCLDRTNVVQSVLARIFLTKQLRDLQILSANESVEDTGDSLENIFKHVWADNADAVSHQYSGTGALKTDYTRFVDRPKLVLNLNKSFVVLPTFQGVNKRGDEDEVKVLSPVAVVSNNTELGNGNSVGIRLSRNNLNNSVN</sequence>
<dbReference type="PROSITE" id="PS50275">
    <property type="entry name" value="SAC"/>
    <property type="match status" value="1"/>
</dbReference>
<dbReference type="Proteomes" id="UP001211065">
    <property type="component" value="Unassembled WGS sequence"/>
</dbReference>
<keyword evidence="3" id="KW-1185">Reference proteome</keyword>
<dbReference type="GO" id="GO:0046856">
    <property type="term" value="P:phosphatidylinositol dephosphorylation"/>
    <property type="evidence" value="ECO:0007669"/>
    <property type="project" value="TreeGrafter"/>
</dbReference>
<evidence type="ECO:0000259" key="1">
    <source>
        <dbReference type="PROSITE" id="PS50275"/>
    </source>
</evidence>
<feature type="domain" description="SAC" evidence="1">
    <location>
        <begin position="123"/>
        <end position="461"/>
    </location>
</feature>
<organism evidence="2 3">
    <name type="scientific">Clydaea vesicula</name>
    <dbReference type="NCBI Taxonomy" id="447962"/>
    <lineage>
        <taxon>Eukaryota</taxon>
        <taxon>Fungi</taxon>
        <taxon>Fungi incertae sedis</taxon>
        <taxon>Chytridiomycota</taxon>
        <taxon>Chytridiomycota incertae sedis</taxon>
        <taxon>Chytridiomycetes</taxon>
        <taxon>Lobulomycetales</taxon>
        <taxon>Lobulomycetaceae</taxon>
        <taxon>Clydaea</taxon>
    </lineage>
</organism>
<reference evidence="2" key="1">
    <citation type="submission" date="2020-05" db="EMBL/GenBank/DDBJ databases">
        <title>Phylogenomic resolution of chytrid fungi.</title>
        <authorList>
            <person name="Stajich J.E."/>
            <person name="Amses K."/>
            <person name="Simmons R."/>
            <person name="Seto K."/>
            <person name="Myers J."/>
            <person name="Bonds A."/>
            <person name="Quandt C.A."/>
            <person name="Barry K."/>
            <person name="Liu P."/>
            <person name="Grigoriev I."/>
            <person name="Longcore J.E."/>
            <person name="James T.Y."/>
        </authorList>
    </citation>
    <scope>NUCLEOTIDE SEQUENCE</scope>
    <source>
        <strain evidence="2">JEL0476</strain>
    </source>
</reference>
<comment type="caution">
    <text evidence="2">The sequence shown here is derived from an EMBL/GenBank/DDBJ whole genome shotgun (WGS) entry which is preliminary data.</text>
</comment>